<dbReference type="GO" id="GO:0000978">
    <property type="term" value="F:RNA polymerase II cis-regulatory region sequence-specific DNA binding"/>
    <property type="evidence" value="ECO:0007669"/>
    <property type="project" value="InterPro"/>
</dbReference>
<evidence type="ECO:0000256" key="2">
    <source>
        <dbReference type="ARBA" id="ARBA00022723"/>
    </source>
</evidence>
<feature type="domain" description="C2H2-type" evidence="9">
    <location>
        <begin position="40"/>
        <end position="65"/>
    </location>
</feature>
<dbReference type="InterPro" id="IPR013087">
    <property type="entry name" value="Znf_C2H2_type"/>
</dbReference>
<keyword evidence="5" id="KW-0862">Zinc</keyword>
<dbReference type="EMBL" id="MU404359">
    <property type="protein sequence ID" value="KAI1609674.1"/>
    <property type="molecule type" value="Genomic_DNA"/>
</dbReference>
<feature type="region of interest" description="Disordered" evidence="8">
    <location>
        <begin position="156"/>
        <end position="214"/>
    </location>
</feature>
<evidence type="ECO:0000313" key="11">
    <source>
        <dbReference type="Proteomes" id="UP001203852"/>
    </source>
</evidence>
<dbReference type="SMART" id="SM00355">
    <property type="entry name" value="ZnF_C2H2"/>
    <property type="match status" value="2"/>
</dbReference>
<sequence>MARQSVSKARSHVCPRCRKPFSRAEHLQRHISSHDNERPRTCNSCGSSYGRADVLRRHQRKCSQHQANLMRFGLESPVSLQDQDGASGRTVPNVIGSSVTGYSTRGSSSLSDILDDSQRLPHQAEAAHGSSIHNTDVRLQVATPYLSPDLHLQSATDESLGVNDPSKSLDEVTTTTSSLGHTSQQIGSTLRARMPASRKPTSADEVSSQLLQSPGTGDLAFMQMDFNPPTDFGQVIDSERTATVHQVVIGSPFSTTLVSSATDVLANHTLDFSNFQMDDEGFLEDTFLCQFTYNPSGLTIPSTPTASAMDLLNTLDNQDSSLQSNTKAFTSENGSKANSHSALQITHDEHRLFLATLAADASNSGLHRFQRPGISRMQRCLIAYFRHFDPHAPFIHYASFSVAKTHPALMLMMLAIGAMHLSEKTFASSAYEAACLLLAQHEKQCIESGDSSFKLWHVQATLLCAQFGTTTGDRALFFRAQGHLHMTEMMLGRAVEELRAVRNSVVDNWTNWVLIESYVRVTCWMCVVAGMCFALDPAATTIIPPIPEPIPCPCDESTWHAVTESEWRAARRIDSTTGSVDMWTLAKGVIHYGQIPDGCGRVNAFTLLAVIGALQCTICTRQRLTLDISNSCDAAYVSKMEQALATWEGLWRRHPRAEQSSTRLDDPLLNDCLSMLGSAYYHLYVGEELVALKRIAENPECGLALPRCENRSQALKVIKYASNSWLVRAKIGVQYLSKTEGLDLGSQALTAVYENALILAWWLHLQGDNVWKSPEQCYHAEEDRAVAALVMRTFGEVANELNEQGTFCDNI</sequence>
<evidence type="ECO:0000256" key="4">
    <source>
        <dbReference type="ARBA" id="ARBA00022771"/>
    </source>
</evidence>
<keyword evidence="4 7" id="KW-0863">Zinc-finger</keyword>
<dbReference type="Gene3D" id="3.30.160.60">
    <property type="entry name" value="Classic Zinc Finger"/>
    <property type="match status" value="1"/>
</dbReference>
<dbReference type="InterPro" id="IPR007219">
    <property type="entry name" value="XnlR_reg_dom"/>
</dbReference>
<dbReference type="GO" id="GO:0005634">
    <property type="term" value="C:nucleus"/>
    <property type="evidence" value="ECO:0007669"/>
    <property type="project" value="UniProtKB-SubCell"/>
</dbReference>
<evidence type="ECO:0000259" key="9">
    <source>
        <dbReference type="PROSITE" id="PS50157"/>
    </source>
</evidence>
<feature type="domain" description="C2H2-type" evidence="9">
    <location>
        <begin position="12"/>
        <end position="39"/>
    </location>
</feature>
<feature type="compositionally biased region" description="Basic and acidic residues" evidence="8">
    <location>
        <begin position="24"/>
        <end position="40"/>
    </location>
</feature>
<comment type="subcellular location">
    <subcellularLocation>
        <location evidence="1">Nucleus</location>
    </subcellularLocation>
</comment>
<dbReference type="InterPro" id="IPR036236">
    <property type="entry name" value="Znf_C2H2_sf"/>
</dbReference>
<dbReference type="PANTHER" id="PTHR40626:SF11">
    <property type="entry name" value="ZINC FINGER PROTEIN YPR022C"/>
    <property type="match status" value="1"/>
</dbReference>
<organism evidence="10 11">
    <name type="scientific">Exophiala viscosa</name>
    <dbReference type="NCBI Taxonomy" id="2486360"/>
    <lineage>
        <taxon>Eukaryota</taxon>
        <taxon>Fungi</taxon>
        <taxon>Dikarya</taxon>
        <taxon>Ascomycota</taxon>
        <taxon>Pezizomycotina</taxon>
        <taxon>Eurotiomycetes</taxon>
        <taxon>Chaetothyriomycetidae</taxon>
        <taxon>Chaetothyriales</taxon>
        <taxon>Herpotrichiellaceae</taxon>
        <taxon>Exophiala</taxon>
    </lineage>
</organism>
<dbReference type="PROSITE" id="PS00028">
    <property type="entry name" value="ZINC_FINGER_C2H2_1"/>
    <property type="match status" value="1"/>
</dbReference>
<evidence type="ECO:0000256" key="7">
    <source>
        <dbReference type="PROSITE-ProRule" id="PRU00042"/>
    </source>
</evidence>
<keyword evidence="3" id="KW-0677">Repeat</keyword>
<accession>A0AAN6DNJ0</accession>
<comment type="caution">
    <text evidence="10">The sequence shown here is derived from an EMBL/GenBank/DDBJ whole genome shotgun (WGS) entry which is preliminary data.</text>
</comment>
<dbReference type="PROSITE" id="PS50157">
    <property type="entry name" value="ZINC_FINGER_C2H2_2"/>
    <property type="match status" value="2"/>
</dbReference>
<evidence type="ECO:0000256" key="6">
    <source>
        <dbReference type="ARBA" id="ARBA00023242"/>
    </source>
</evidence>
<dbReference type="CDD" id="cd12148">
    <property type="entry name" value="fungal_TF_MHR"/>
    <property type="match status" value="1"/>
</dbReference>
<dbReference type="Proteomes" id="UP001203852">
    <property type="component" value="Unassembled WGS sequence"/>
</dbReference>
<dbReference type="AlphaFoldDB" id="A0AAN6DNJ0"/>
<evidence type="ECO:0000256" key="5">
    <source>
        <dbReference type="ARBA" id="ARBA00022833"/>
    </source>
</evidence>
<dbReference type="GO" id="GO:0008270">
    <property type="term" value="F:zinc ion binding"/>
    <property type="evidence" value="ECO:0007669"/>
    <property type="project" value="UniProtKB-KW"/>
</dbReference>
<keyword evidence="2" id="KW-0479">Metal-binding</keyword>
<name>A0AAN6DNJ0_9EURO</name>
<dbReference type="GO" id="GO:0000981">
    <property type="term" value="F:DNA-binding transcription factor activity, RNA polymerase II-specific"/>
    <property type="evidence" value="ECO:0007669"/>
    <property type="project" value="InterPro"/>
</dbReference>
<feature type="compositionally biased region" description="Polar residues" evidence="8">
    <location>
        <begin position="204"/>
        <end position="214"/>
    </location>
</feature>
<evidence type="ECO:0000313" key="10">
    <source>
        <dbReference type="EMBL" id="KAI1609674.1"/>
    </source>
</evidence>
<keyword evidence="11" id="KW-1185">Reference proteome</keyword>
<protein>
    <submittedName>
        <fullName evidence="10">Fungal-specific transcription factor domain-containing protein</fullName>
    </submittedName>
</protein>
<feature type="compositionally biased region" description="Polar residues" evidence="8">
    <location>
        <begin position="171"/>
        <end position="188"/>
    </location>
</feature>
<proteinExistence type="predicted"/>
<evidence type="ECO:0000256" key="1">
    <source>
        <dbReference type="ARBA" id="ARBA00004123"/>
    </source>
</evidence>
<dbReference type="PANTHER" id="PTHR40626">
    <property type="entry name" value="MIP31509P"/>
    <property type="match status" value="1"/>
</dbReference>
<feature type="region of interest" description="Disordered" evidence="8">
    <location>
        <begin position="24"/>
        <end position="45"/>
    </location>
</feature>
<dbReference type="GO" id="GO:0006351">
    <property type="term" value="P:DNA-templated transcription"/>
    <property type="evidence" value="ECO:0007669"/>
    <property type="project" value="InterPro"/>
</dbReference>
<dbReference type="Pfam" id="PF04082">
    <property type="entry name" value="Fungal_trans"/>
    <property type="match status" value="1"/>
</dbReference>
<gene>
    <name evidence="10" type="ORF">EDD36DRAFT_54314</name>
</gene>
<evidence type="ECO:0000256" key="3">
    <source>
        <dbReference type="ARBA" id="ARBA00022737"/>
    </source>
</evidence>
<reference evidence="10" key="1">
    <citation type="journal article" date="2022" name="bioRxiv">
        <title>Deciphering the potential niche of two novel black yeast fungi from a biological soil crust based on their genomes, phenotypes, and melanin regulation.</title>
        <authorList>
            <consortium name="DOE Joint Genome Institute"/>
            <person name="Carr E.C."/>
            <person name="Barton Q."/>
            <person name="Grambo S."/>
            <person name="Sullivan M."/>
            <person name="Renfro C.M."/>
            <person name="Kuo A."/>
            <person name="Pangilinan J."/>
            <person name="Lipzen A."/>
            <person name="Keymanesh K."/>
            <person name="Savage E."/>
            <person name="Barry K."/>
            <person name="Grigoriev I.V."/>
            <person name="Riekhof W.R."/>
            <person name="Harris S.S."/>
        </authorList>
    </citation>
    <scope>NUCLEOTIDE SEQUENCE</scope>
    <source>
        <strain evidence="10">JF 03-4F</strain>
    </source>
</reference>
<evidence type="ECO:0000256" key="8">
    <source>
        <dbReference type="SAM" id="MobiDB-lite"/>
    </source>
</evidence>
<dbReference type="SUPFAM" id="SSF57667">
    <property type="entry name" value="beta-beta-alpha zinc fingers"/>
    <property type="match status" value="1"/>
</dbReference>
<dbReference type="InterPro" id="IPR051059">
    <property type="entry name" value="VerF-like"/>
</dbReference>
<dbReference type="GO" id="GO:0000785">
    <property type="term" value="C:chromatin"/>
    <property type="evidence" value="ECO:0007669"/>
    <property type="project" value="TreeGrafter"/>
</dbReference>
<keyword evidence="6" id="KW-0539">Nucleus</keyword>